<reference evidence="1 2" key="1">
    <citation type="journal article" date="2018" name="Front. Plant Sci.">
        <title>Red Clover (Trifolium pratense) and Zigzag Clover (T. medium) - A Picture of Genomic Similarities and Differences.</title>
        <authorList>
            <person name="Dluhosova J."/>
            <person name="Istvanek J."/>
            <person name="Nedelnik J."/>
            <person name="Repkova J."/>
        </authorList>
    </citation>
    <scope>NUCLEOTIDE SEQUENCE [LARGE SCALE GENOMIC DNA]</scope>
    <source>
        <strain evidence="2">cv. 10/8</strain>
        <tissue evidence="1">Leaf</tissue>
    </source>
</reference>
<organism evidence="1 2">
    <name type="scientific">Trifolium medium</name>
    <dbReference type="NCBI Taxonomy" id="97028"/>
    <lineage>
        <taxon>Eukaryota</taxon>
        <taxon>Viridiplantae</taxon>
        <taxon>Streptophyta</taxon>
        <taxon>Embryophyta</taxon>
        <taxon>Tracheophyta</taxon>
        <taxon>Spermatophyta</taxon>
        <taxon>Magnoliopsida</taxon>
        <taxon>eudicotyledons</taxon>
        <taxon>Gunneridae</taxon>
        <taxon>Pentapetalae</taxon>
        <taxon>rosids</taxon>
        <taxon>fabids</taxon>
        <taxon>Fabales</taxon>
        <taxon>Fabaceae</taxon>
        <taxon>Papilionoideae</taxon>
        <taxon>50 kb inversion clade</taxon>
        <taxon>NPAAA clade</taxon>
        <taxon>Hologalegina</taxon>
        <taxon>IRL clade</taxon>
        <taxon>Trifolieae</taxon>
        <taxon>Trifolium</taxon>
    </lineage>
</organism>
<dbReference type="AlphaFoldDB" id="A0A392RKP1"/>
<evidence type="ECO:0000313" key="1">
    <source>
        <dbReference type="EMBL" id="MCI37178.1"/>
    </source>
</evidence>
<dbReference type="InterPro" id="IPR036322">
    <property type="entry name" value="WD40_repeat_dom_sf"/>
</dbReference>
<dbReference type="EMBL" id="LXQA010241689">
    <property type="protein sequence ID" value="MCI37178.1"/>
    <property type="molecule type" value="Genomic_DNA"/>
</dbReference>
<name>A0A392RKP1_9FABA</name>
<dbReference type="SUPFAM" id="SSF50978">
    <property type="entry name" value="WD40 repeat-like"/>
    <property type="match status" value="1"/>
</dbReference>
<protein>
    <submittedName>
        <fullName evidence="1">Nucleotide binding protein</fullName>
    </submittedName>
</protein>
<dbReference type="PANTHER" id="PTHR13950:SF9">
    <property type="entry name" value="RABCONNECTIN-3A"/>
    <property type="match status" value="1"/>
</dbReference>
<evidence type="ECO:0000313" key="2">
    <source>
        <dbReference type="Proteomes" id="UP000265520"/>
    </source>
</evidence>
<dbReference type="InterPro" id="IPR052208">
    <property type="entry name" value="DmX-like/RAVE_component"/>
</dbReference>
<dbReference type="PANTHER" id="PTHR13950">
    <property type="entry name" value="RABCONNECTIN-RELATED"/>
    <property type="match status" value="1"/>
</dbReference>
<keyword evidence="2" id="KW-1185">Reference proteome</keyword>
<sequence>FNKDKATATYGVLPAANVPPPYALASISALRFDHFGHRFASAALDGTVCTWQLEVGGRSNVRPIESSLCFNGQASYVLCF</sequence>
<feature type="non-terminal residue" evidence="1">
    <location>
        <position position="1"/>
    </location>
</feature>
<accession>A0A392RKP1</accession>
<dbReference type="GO" id="GO:0043291">
    <property type="term" value="C:RAVE complex"/>
    <property type="evidence" value="ECO:0007669"/>
    <property type="project" value="TreeGrafter"/>
</dbReference>
<dbReference type="Proteomes" id="UP000265520">
    <property type="component" value="Unassembled WGS sequence"/>
</dbReference>
<proteinExistence type="predicted"/>
<dbReference type="GO" id="GO:0007035">
    <property type="term" value="P:vacuolar acidification"/>
    <property type="evidence" value="ECO:0007669"/>
    <property type="project" value="TreeGrafter"/>
</dbReference>
<comment type="caution">
    <text evidence="1">The sequence shown here is derived from an EMBL/GenBank/DDBJ whole genome shotgun (WGS) entry which is preliminary data.</text>
</comment>